<dbReference type="InterPro" id="IPR004161">
    <property type="entry name" value="EFTu-like_2"/>
</dbReference>
<dbReference type="FunFam" id="2.40.30.10:FF:000006">
    <property type="entry name" value="Elongation factor G"/>
    <property type="match status" value="1"/>
</dbReference>
<dbReference type="PRINTS" id="PR00315">
    <property type="entry name" value="ELONGATNFCT"/>
</dbReference>
<keyword evidence="7" id="KW-0963">Cytoplasm</keyword>
<dbReference type="FunFam" id="3.30.70.870:FF:000001">
    <property type="entry name" value="Elongation factor G"/>
    <property type="match status" value="1"/>
</dbReference>
<feature type="binding site" evidence="7">
    <location>
        <begin position="81"/>
        <end position="85"/>
    </location>
    <ligand>
        <name>GTP</name>
        <dbReference type="ChEBI" id="CHEBI:37565"/>
    </ligand>
</feature>
<evidence type="ECO:0000256" key="1">
    <source>
        <dbReference type="ARBA" id="ARBA00005870"/>
    </source>
</evidence>
<dbReference type="AlphaFoldDB" id="A0A1H9VEK3"/>
<keyword evidence="3 7" id="KW-0547">Nucleotide-binding</keyword>
<dbReference type="InterPro" id="IPR005517">
    <property type="entry name" value="Transl_elong_EFG/EF2_IV"/>
</dbReference>
<keyword evidence="6 7" id="KW-0342">GTP-binding</keyword>
<dbReference type="SUPFAM" id="SSF52540">
    <property type="entry name" value="P-loop containing nucleoside triphosphate hydrolases"/>
    <property type="match status" value="1"/>
</dbReference>
<name>A0A1H9VEK3_9BACI</name>
<evidence type="ECO:0000256" key="4">
    <source>
        <dbReference type="ARBA" id="ARBA00022768"/>
    </source>
</evidence>
<dbReference type="GO" id="GO:0005525">
    <property type="term" value="F:GTP binding"/>
    <property type="evidence" value="ECO:0007669"/>
    <property type="project" value="UniProtKB-UniRule"/>
</dbReference>
<dbReference type="NCBIfam" id="TIGR00231">
    <property type="entry name" value="small_GTP"/>
    <property type="match status" value="1"/>
</dbReference>
<dbReference type="InterPro" id="IPR014721">
    <property type="entry name" value="Ribsml_uS5_D2-typ_fold_subgr"/>
</dbReference>
<evidence type="ECO:0000313" key="9">
    <source>
        <dbReference type="EMBL" id="SES20008.1"/>
    </source>
</evidence>
<dbReference type="PROSITE" id="PS51722">
    <property type="entry name" value="G_TR_2"/>
    <property type="match status" value="1"/>
</dbReference>
<dbReference type="NCBIfam" id="NF009381">
    <property type="entry name" value="PRK12740.1-5"/>
    <property type="match status" value="1"/>
</dbReference>
<dbReference type="InterPro" id="IPR004540">
    <property type="entry name" value="Transl_elong_EFG/EF2"/>
</dbReference>
<reference evidence="9 10" key="1">
    <citation type="submission" date="2016-10" db="EMBL/GenBank/DDBJ databases">
        <authorList>
            <person name="de Groot N.N."/>
        </authorList>
    </citation>
    <scope>NUCLEOTIDE SEQUENCE [LARGE SCALE GENOMIC DNA]</scope>
    <source>
        <strain evidence="9 10">CGMCC 1.7727</strain>
    </source>
</reference>
<feature type="binding site" evidence="7">
    <location>
        <begin position="135"/>
        <end position="138"/>
    </location>
    <ligand>
        <name>GTP</name>
        <dbReference type="ChEBI" id="CHEBI:37565"/>
    </ligand>
</feature>
<dbReference type="GO" id="GO:0003924">
    <property type="term" value="F:GTPase activity"/>
    <property type="evidence" value="ECO:0007669"/>
    <property type="project" value="InterPro"/>
</dbReference>
<dbReference type="GO" id="GO:0005737">
    <property type="term" value="C:cytoplasm"/>
    <property type="evidence" value="ECO:0007669"/>
    <property type="project" value="UniProtKB-SubCell"/>
</dbReference>
<evidence type="ECO:0000259" key="8">
    <source>
        <dbReference type="PROSITE" id="PS51722"/>
    </source>
</evidence>
<dbReference type="InterPro" id="IPR009022">
    <property type="entry name" value="EFG_III"/>
</dbReference>
<feature type="binding site" evidence="7">
    <location>
        <begin position="17"/>
        <end position="24"/>
    </location>
    <ligand>
        <name>GTP</name>
        <dbReference type="ChEBI" id="CHEBI:37565"/>
    </ligand>
</feature>
<dbReference type="Proteomes" id="UP000199687">
    <property type="component" value="Unassembled WGS sequence"/>
</dbReference>
<dbReference type="InterPro" id="IPR000640">
    <property type="entry name" value="EFG_V-like"/>
</dbReference>
<dbReference type="NCBIfam" id="TIGR00484">
    <property type="entry name" value="EF-G"/>
    <property type="match status" value="1"/>
</dbReference>
<gene>
    <name evidence="7" type="primary">fusA</name>
    <name evidence="9" type="ORF">SAMN04487944_12333</name>
</gene>
<dbReference type="InterPro" id="IPR047872">
    <property type="entry name" value="EFG_IV"/>
</dbReference>
<dbReference type="Gene3D" id="3.30.230.10">
    <property type="match status" value="1"/>
</dbReference>
<comment type="function">
    <text evidence="7">Catalyzes the GTP-dependent ribosomal translocation step during translation elongation. During this step, the ribosome changes from the pre-translocational (PRE) to the post-translocational (POST) state as the newly formed A-site-bound peptidyl-tRNA and P-site-bound deacylated tRNA move to the P and E sites, respectively. Catalyzes the coordinated movement of the two tRNA molecules, the mRNA and conformational changes in the ribosome.</text>
</comment>
<dbReference type="Gene3D" id="2.40.30.10">
    <property type="entry name" value="Translation factors"/>
    <property type="match status" value="1"/>
</dbReference>
<dbReference type="FunFam" id="3.30.230.10:FF:000003">
    <property type="entry name" value="Elongation factor G"/>
    <property type="match status" value="1"/>
</dbReference>
<dbReference type="SUPFAM" id="SSF54980">
    <property type="entry name" value="EF-G C-terminal domain-like"/>
    <property type="match status" value="2"/>
</dbReference>
<dbReference type="InterPro" id="IPR035647">
    <property type="entry name" value="EFG_III/V"/>
</dbReference>
<dbReference type="RefSeq" id="WP_089743690.1">
    <property type="nucleotide sequence ID" value="NZ_FOGL01000023.1"/>
</dbReference>
<dbReference type="STRING" id="531814.SAMN04487944_12333"/>
<accession>A0A1H9VEK3</accession>
<dbReference type="Pfam" id="PF03144">
    <property type="entry name" value="GTP_EFTU_D2"/>
    <property type="match status" value="1"/>
</dbReference>
<evidence type="ECO:0000256" key="3">
    <source>
        <dbReference type="ARBA" id="ARBA00022741"/>
    </source>
</evidence>
<dbReference type="InterPro" id="IPR031157">
    <property type="entry name" value="G_TR_CS"/>
</dbReference>
<dbReference type="InterPro" id="IPR041095">
    <property type="entry name" value="EFG_II"/>
</dbReference>
<dbReference type="Pfam" id="PF14492">
    <property type="entry name" value="EFG_III"/>
    <property type="match status" value="1"/>
</dbReference>
<dbReference type="InterPro" id="IPR005225">
    <property type="entry name" value="Small_GTP-bd"/>
</dbReference>
<proteinExistence type="inferred from homology"/>
<dbReference type="HAMAP" id="MF_00054_B">
    <property type="entry name" value="EF_G_EF_2_B"/>
    <property type="match status" value="1"/>
</dbReference>
<feature type="domain" description="Tr-type G" evidence="8">
    <location>
        <begin position="8"/>
        <end position="282"/>
    </location>
</feature>
<evidence type="ECO:0000256" key="6">
    <source>
        <dbReference type="ARBA" id="ARBA00023134"/>
    </source>
</evidence>
<dbReference type="Gene3D" id="3.30.70.240">
    <property type="match status" value="1"/>
</dbReference>
<dbReference type="SMART" id="SM00838">
    <property type="entry name" value="EFG_C"/>
    <property type="match status" value="1"/>
</dbReference>
<dbReference type="OrthoDB" id="9804431at2"/>
<dbReference type="PANTHER" id="PTHR43261:SF1">
    <property type="entry name" value="RIBOSOME-RELEASING FACTOR 2, MITOCHONDRIAL"/>
    <property type="match status" value="1"/>
</dbReference>
<evidence type="ECO:0000256" key="5">
    <source>
        <dbReference type="ARBA" id="ARBA00022917"/>
    </source>
</evidence>
<keyword evidence="4 7" id="KW-0251">Elongation factor</keyword>
<dbReference type="GO" id="GO:0003746">
    <property type="term" value="F:translation elongation factor activity"/>
    <property type="evidence" value="ECO:0007669"/>
    <property type="project" value="UniProtKB-UniRule"/>
</dbReference>
<dbReference type="Gene3D" id="3.40.50.300">
    <property type="entry name" value="P-loop containing nucleotide triphosphate hydrolases"/>
    <property type="match status" value="1"/>
</dbReference>
<dbReference type="Gene3D" id="3.30.70.870">
    <property type="entry name" value="Elongation Factor G (Translational Gtpase), domain 3"/>
    <property type="match status" value="1"/>
</dbReference>
<dbReference type="InterPro" id="IPR035649">
    <property type="entry name" value="EFG_V"/>
</dbReference>
<keyword evidence="10" id="KW-1185">Reference proteome</keyword>
<dbReference type="FunFam" id="3.30.70.240:FF:000001">
    <property type="entry name" value="Elongation factor G"/>
    <property type="match status" value="1"/>
</dbReference>
<dbReference type="FunFam" id="3.40.50.300:FF:000029">
    <property type="entry name" value="Elongation factor G"/>
    <property type="match status" value="1"/>
</dbReference>
<dbReference type="SUPFAM" id="SSF54211">
    <property type="entry name" value="Ribosomal protein S5 domain 2-like"/>
    <property type="match status" value="1"/>
</dbReference>
<dbReference type="EMBL" id="FOGL01000023">
    <property type="protein sequence ID" value="SES20008.1"/>
    <property type="molecule type" value="Genomic_DNA"/>
</dbReference>
<organism evidence="9 10">
    <name type="scientific">Gracilibacillus ureilyticus</name>
    <dbReference type="NCBI Taxonomy" id="531814"/>
    <lineage>
        <taxon>Bacteria</taxon>
        <taxon>Bacillati</taxon>
        <taxon>Bacillota</taxon>
        <taxon>Bacilli</taxon>
        <taxon>Bacillales</taxon>
        <taxon>Bacillaceae</taxon>
        <taxon>Gracilibacillus</taxon>
    </lineage>
</organism>
<dbReference type="CDD" id="cd03713">
    <property type="entry name" value="EFG_mtEFG_C"/>
    <property type="match status" value="1"/>
</dbReference>
<dbReference type="InterPro" id="IPR027417">
    <property type="entry name" value="P-loop_NTPase"/>
</dbReference>
<dbReference type="PROSITE" id="PS00301">
    <property type="entry name" value="G_TR_1"/>
    <property type="match status" value="1"/>
</dbReference>
<dbReference type="Pfam" id="PF03764">
    <property type="entry name" value="EFG_IV"/>
    <property type="match status" value="1"/>
</dbReference>
<protein>
    <recommendedName>
        <fullName evidence="2 7">Elongation factor G</fullName>
        <shortName evidence="7">EF-G</shortName>
    </recommendedName>
</protein>
<dbReference type="PANTHER" id="PTHR43261">
    <property type="entry name" value="TRANSLATION ELONGATION FACTOR G-RELATED"/>
    <property type="match status" value="1"/>
</dbReference>
<evidence type="ECO:0000256" key="7">
    <source>
        <dbReference type="HAMAP-Rule" id="MF_00054"/>
    </source>
</evidence>
<dbReference type="CDD" id="cd04088">
    <property type="entry name" value="EFG_mtEFG_II"/>
    <property type="match status" value="1"/>
</dbReference>
<evidence type="ECO:0000256" key="2">
    <source>
        <dbReference type="ARBA" id="ARBA00017872"/>
    </source>
</evidence>
<dbReference type="CDD" id="cd01434">
    <property type="entry name" value="EFG_mtEFG1_IV"/>
    <property type="match status" value="1"/>
</dbReference>
<dbReference type="CDD" id="cd16262">
    <property type="entry name" value="EFG_III"/>
    <property type="match status" value="1"/>
</dbReference>
<dbReference type="GO" id="GO:0032790">
    <property type="term" value="P:ribosome disassembly"/>
    <property type="evidence" value="ECO:0007669"/>
    <property type="project" value="TreeGrafter"/>
</dbReference>
<evidence type="ECO:0000313" key="10">
    <source>
        <dbReference type="Proteomes" id="UP000199687"/>
    </source>
</evidence>
<comment type="similarity">
    <text evidence="1 7">Belongs to the TRAFAC class translation factor GTPase superfamily. Classic translation factor GTPase family. EF-G/EF-2 subfamily.</text>
</comment>
<keyword evidence="5 7" id="KW-0648">Protein biosynthesis</keyword>
<dbReference type="Pfam" id="PF00679">
    <property type="entry name" value="EFG_C"/>
    <property type="match status" value="1"/>
</dbReference>
<dbReference type="NCBIfam" id="NF009379">
    <property type="entry name" value="PRK12740.1-3"/>
    <property type="match status" value="1"/>
</dbReference>
<dbReference type="InterPro" id="IPR000795">
    <property type="entry name" value="T_Tr_GTP-bd_dom"/>
</dbReference>
<sequence>MPREFSLEKTRNIGIMAHIDAGKTTCTERILFYTGRIHKIGETHEGASQMDWMEQEQERGITITSAATTAQWNGHRINIIDTPGHVDFTVEVERSLRVLDGAVTVLDAQSGVEPQTETVWRQATTYGVPRIVFVNKMDKTGADFLYSVGTLGDRLGANAHPVQLPIGAEDDFEGIIDLITMEAYMYLDDLGTRAEAKPIPDEYKEQAEEYRTKLIEAVAELDEDLMERYLEGEEFTNEELKAAVRKATLSVEFYPVFCGSAFKNKGVQLLIDGVVDYLPAPTDIPPIQGIVPQTEEEVVRKADDKEPFSALAFKVATDPFVGKLTFFRVYSGTLQSGSYVKNSTKDKRERVGRILQMHANSREEIPEVYAGDIAGAVGLKDTSTGDTLCDEKSLVILESMEFPEPVISVAIEPKSKADQDKMSVALGKLAEEDPTFRTETNPETGQTIISGMGELHLDIIVDRMKREFKVEANVGAPQVSYRETFRGSAEVEGKFVRQSGGRGQYGHVWVKFEPNEEGAGFEFVNNIVGGVVPREYIPSVEAGIKESMENGVLAGYPLIDVKATLYDGSYHDVDSNETAFRVAASMALKAAKNKCNPVILEPMMKVEVVIPEEYMGDIMGDVTSRRGRVEGMEARGTAQVVKAFVPLAEMFGYATALRSNTQGRGTYTMHFDHYEEVPKSVGEEIIKKNAGE</sequence>
<comment type="subcellular location">
    <subcellularLocation>
        <location evidence="7">Cytoplasm</location>
    </subcellularLocation>
</comment>
<dbReference type="CDD" id="cd01886">
    <property type="entry name" value="EF-G"/>
    <property type="match status" value="1"/>
</dbReference>
<dbReference type="InterPro" id="IPR009000">
    <property type="entry name" value="Transl_B-barrel_sf"/>
</dbReference>
<dbReference type="NCBIfam" id="NF009891">
    <property type="entry name" value="PRK13351.1-1"/>
    <property type="match status" value="1"/>
</dbReference>
<dbReference type="SMART" id="SM00889">
    <property type="entry name" value="EFG_IV"/>
    <property type="match status" value="1"/>
</dbReference>
<dbReference type="InterPro" id="IPR020568">
    <property type="entry name" value="Ribosomal_Su5_D2-typ_SF"/>
</dbReference>
<dbReference type="SUPFAM" id="SSF50447">
    <property type="entry name" value="Translation proteins"/>
    <property type="match status" value="1"/>
</dbReference>
<dbReference type="Pfam" id="PF00009">
    <property type="entry name" value="GTP_EFTU"/>
    <property type="match status" value="1"/>
</dbReference>